<protein>
    <recommendedName>
        <fullName evidence="4">Molybdopterin synthase sulfur carrier subunit</fullName>
    </recommendedName>
</protein>
<evidence type="ECO:0008006" key="4">
    <source>
        <dbReference type="Google" id="ProtNLM"/>
    </source>
</evidence>
<dbReference type="AlphaFoldDB" id="A0A9W8LZ98"/>
<dbReference type="EMBL" id="JANBUW010000465">
    <property type="protein sequence ID" value="KAJ2846737.1"/>
    <property type="molecule type" value="Genomic_DNA"/>
</dbReference>
<comment type="caution">
    <text evidence="2">The sequence shown here is derived from an EMBL/GenBank/DDBJ whole genome shotgun (WGS) entry which is preliminary data.</text>
</comment>
<proteinExistence type="predicted"/>
<dbReference type="GO" id="GO:0006777">
    <property type="term" value="P:Mo-molybdopterin cofactor biosynthetic process"/>
    <property type="evidence" value="ECO:0007669"/>
    <property type="project" value="InterPro"/>
</dbReference>
<keyword evidence="3" id="KW-1185">Reference proteome</keyword>
<dbReference type="InterPro" id="IPR044672">
    <property type="entry name" value="MOCS2A"/>
</dbReference>
<dbReference type="InterPro" id="IPR003749">
    <property type="entry name" value="ThiS/MoaD-like"/>
</dbReference>
<dbReference type="InterPro" id="IPR012675">
    <property type="entry name" value="Beta-grasp_dom_sf"/>
</dbReference>
<gene>
    <name evidence="2" type="ORF">IWW36_004205</name>
</gene>
<dbReference type="InterPro" id="IPR016155">
    <property type="entry name" value="Mopterin_synth/thiamin_S_b"/>
</dbReference>
<dbReference type="GO" id="GO:1990133">
    <property type="term" value="C:molybdopterin adenylyltransferase complex"/>
    <property type="evidence" value="ECO:0007669"/>
    <property type="project" value="TreeGrafter"/>
</dbReference>
<dbReference type="PANTHER" id="PTHR33359:SF1">
    <property type="entry name" value="MOLYBDOPTERIN SYNTHASE SULFUR CARRIER SUBUNIT"/>
    <property type="match status" value="1"/>
</dbReference>
<name>A0A9W8LZ98_9FUNG</name>
<evidence type="ECO:0000313" key="2">
    <source>
        <dbReference type="EMBL" id="KAJ2846737.1"/>
    </source>
</evidence>
<dbReference type="GO" id="GO:0000166">
    <property type="term" value="F:nucleotide binding"/>
    <property type="evidence" value="ECO:0007669"/>
    <property type="project" value="UniProtKB-KW"/>
</dbReference>
<evidence type="ECO:0000313" key="3">
    <source>
        <dbReference type="Proteomes" id="UP001139887"/>
    </source>
</evidence>
<dbReference type="PANTHER" id="PTHR33359">
    <property type="entry name" value="MOLYBDOPTERIN SYNTHASE SULFUR CARRIER SUBUNIT"/>
    <property type="match status" value="1"/>
</dbReference>
<accession>A0A9W8LZ98</accession>
<dbReference type="Proteomes" id="UP001139887">
    <property type="component" value="Unassembled WGS sequence"/>
</dbReference>
<sequence>KYIMVCVLYYASAREATGKDHDDVDIEKVFSSKTVLLDTLLKYIDAQYPEKAIFKGAMFAVNDEYCNREDDIQLTDKDTVVIIPPVSGG</sequence>
<keyword evidence="1" id="KW-0547">Nucleotide-binding</keyword>
<feature type="non-terminal residue" evidence="2">
    <location>
        <position position="1"/>
    </location>
</feature>
<organism evidence="2 3">
    <name type="scientific">Coemansia brasiliensis</name>
    <dbReference type="NCBI Taxonomy" id="2650707"/>
    <lineage>
        <taxon>Eukaryota</taxon>
        <taxon>Fungi</taxon>
        <taxon>Fungi incertae sedis</taxon>
        <taxon>Zoopagomycota</taxon>
        <taxon>Kickxellomycotina</taxon>
        <taxon>Kickxellomycetes</taxon>
        <taxon>Kickxellales</taxon>
        <taxon>Kickxellaceae</taxon>
        <taxon>Coemansia</taxon>
    </lineage>
</organism>
<dbReference type="CDD" id="cd00754">
    <property type="entry name" value="Ubl_MoaD"/>
    <property type="match status" value="1"/>
</dbReference>
<dbReference type="Gene3D" id="3.10.20.30">
    <property type="match status" value="1"/>
</dbReference>
<reference evidence="2" key="1">
    <citation type="submission" date="2022-07" db="EMBL/GenBank/DDBJ databases">
        <title>Phylogenomic reconstructions and comparative analyses of Kickxellomycotina fungi.</title>
        <authorList>
            <person name="Reynolds N.K."/>
            <person name="Stajich J.E."/>
            <person name="Barry K."/>
            <person name="Grigoriev I.V."/>
            <person name="Crous P."/>
            <person name="Smith M.E."/>
        </authorList>
    </citation>
    <scope>NUCLEOTIDE SEQUENCE</scope>
    <source>
        <strain evidence="2">NRRL 1566</strain>
    </source>
</reference>
<dbReference type="OrthoDB" id="5595860at2759"/>
<evidence type="ECO:0000256" key="1">
    <source>
        <dbReference type="ARBA" id="ARBA00022741"/>
    </source>
</evidence>
<dbReference type="Pfam" id="PF02597">
    <property type="entry name" value="ThiS"/>
    <property type="match status" value="1"/>
</dbReference>
<dbReference type="SUPFAM" id="SSF54285">
    <property type="entry name" value="MoaD/ThiS"/>
    <property type="match status" value="1"/>
</dbReference>